<evidence type="ECO:0000313" key="4">
    <source>
        <dbReference type="Proteomes" id="UP000179270"/>
    </source>
</evidence>
<reference evidence="3 4" key="1">
    <citation type="journal article" date="2016" name="Nat. Commun.">
        <title>Thousands of microbial genomes shed light on interconnected biogeochemical processes in an aquifer system.</title>
        <authorList>
            <person name="Anantharaman K."/>
            <person name="Brown C.T."/>
            <person name="Hug L.A."/>
            <person name="Sharon I."/>
            <person name="Castelle C.J."/>
            <person name="Probst A.J."/>
            <person name="Thomas B.C."/>
            <person name="Singh A."/>
            <person name="Wilkins M.J."/>
            <person name="Karaoz U."/>
            <person name="Brodie E.L."/>
            <person name="Williams K.H."/>
            <person name="Hubbard S.S."/>
            <person name="Banfield J.F."/>
        </authorList>
    </citation>
    <scope>NUCLEOTIDE SEQUENCE [LARGE SCALE GENOMIC DNA]</scope>
</reference>
<organism evidence="3 4">
    <name type="scientific">Candidatus Roizmanbacteria bacterium RIFCSPLOWO2_01_FULL_35_13</name>
    <dbReference type="NCBI Taxonomy" id="1802055"/>
    <lineage>
        <taxon>Bacteria</taxon>
        <taxon>Candidatus Roizmaniibacteriota</taxon>
    </lineage>
</organism>
<dbReference type="GO" id="GO:0016757">
    <property type="term" value="F:glycosyltransferase activity"/>
    <property type="evidence" value="ECO:0007669"/>
    <property type="project" value="InterPro"/>
</dbReference>
<dbReference type="Pfam" id="PF00534">
    <property type="entry name" value="Glycos_transf_1"/>
    <property type="match status" value="1"/>
</dbReference>
<comment type="caution">
    <text evidence="3">The sequence shown here is derived from an EMBL/GenBank/DDBJ whole genome shotgun (WGS) entry which is preliminary data.</text>
</comment>
<dbReference type="AlphaFoldDB" id="A0A1F7ICN1"/>
<sequence>MSFIYCFDPTANDSLSKVRGVGRYLQILKECFKDKWIFTDDLRITTDSIFVNPFYNFLQKPLSLRRVAKKQIAVIHDLIPLKYPEHFPVGVKGKFNIFLNKLALKKYDLIVTDSEASKKDINQILGIEESRVKVIYPTLPKVFSRNSILDNRYSGKKQISSIQYPISSFCLYVGDATWNKNLVNLAKAIKKINVTCVFAGKVFQRNSILENRYSEKSKNPNIQYPISNININNPWQKELNQFFKETGDDKRFIFLGYVPDLELIQLYQKAKCNILVSRDEGFGFSYLEAASQSCPSILSDTDIFQEISDKQGALFANPDNIHDIANAIGEVYFNQDLRNKLGKEAEKRSKFFSQKKFISEINKILNFLTFGFI</sequence>
<evidence type="ECO:0000313" key="3">
    <source>
        <dbReference type="EMBL" id="OGK41111.1"/>
    </source>
</evidence>
<dbReference type="PANTHER" id="PTHR46401">
    <property type="entry name" value="GLYCOSYLTRANSFERASE WBBK-RELATED"/>
    <property type="match status" value="1"/>
</dbReference>
<feature type="domain" description="Glycosyl transferase family 1" evidence="2">
    <location>
        <begin position="169"/>
        <end position="348"/>
    </location>
</feature>
<keyword evidence="1" id="KW-0808">Transferase</keyword>
<dbReference type="Proteomes" id="UP000179270">
    <property type="component" value="Unassembled WGS sequence"/>
</dbReference>
<dbReference type="PANTHER" id="PTHR46401:SF2">
    <property type="entry name" value="GLYCOSYLTRANSFERASE WBBK-RELATED"/>
    <property type="match status" value="1"/>
</dbReference>
<dbReference type="InterPro" id="IPR001296">
    <property type="entry name" value="Glyco_trans_1"/>
</dbReference>
<dbReference type="CDD" id="cd03809">
    <property type="entry name" value="GT4_MtfB-like"/>
    <property type="match status" value="1"/>
</dbReference>
<dbReference type="Gene3D" id="3.40.50.2000">
    <property type="entry name" value="Glycogen Phosphorylase B"/>
    <property type="match status" value="2"/>
</dbReference>
<dbReference type="EMBL" id="MGAF01000022">
    <property type="protein sequence ID" value="OGK41111.1"/>
    <property type="molecule type" value="Genomic_DNA"/>
</dbReference>
<evidence type="ECO:0000256" key="1">
    <source>
        <dbReference type="ARBA" id="ARBA00022679"/>
    </source>
</evidence>
<proteinExistence type="predicted"/>
<dbReference type="STRING" id="1802055.A3A74_02085"/>
<name>A0A1F7ICN1_9BACT</name>
<gene>
    <name evidence="3" type="ORF">A3A74_02085</name>
</gene>
<protein>
    <recommendedName>
        <fullName evidence="2">Glycosyl transferase family 1 domain-containing protein</fullName>
    </recommendedName>
</protein>
<dbReference type="SUPFAM" id="SSF53756">
    <property type="entry name" value="UDP-Glycosyltransferase/glycogen phosphorylase"/>
    <property type="match status" value="1"/>
</dbReference>
<evidence type="ECO:0000259" key="2">
    <source>
        <dbReference type="Pfam" id="PF00534"/>
    </source>
</evidence>
<accession>A0A1F7ICN1</accession>